<protein>
    <submittedName>
        <fullName evidence="1">Uncharacterized protein</fullName>
    </submittedName>
</protein>
<sequence length="217" mass="25768">MKWSIFKWMIITGTLLAIPSRAQENRYERRARLHESAWQKIVPRYTKVQFAGSMAMLSVGTGWNYYRNHWETDILLGIVPRHASDRANVTLTLKQNYFPWSLDLGERFTFEPLACGVYVNFLFNRDFWGRQPNKYPSGYYWFSTRIRSHIYIGERITLKLNPNSSWHKSISFFYELSTCDLYLINAIGNRYLKPKDYLSLSFGVKLQYYKPRVIRGS</sequence>
<evidence type="ECO:0000313" key="2">
    <source>
        <dbReference type="Proteomes" id="UP000823847"/>
    </source>
</evidence>
<organism evidence="1 2">
    <name type="scientific">Candidatus Parabacteroides intestinigallinarum</name>
    <dbReference type="NCBI Taxonomy" id="2838722"/>
    <lineage>
        <taxon>Bacteria</taxon>
        <taxon>Pseudomonadati</taxon>
        <taxon>Bacteroidota</taxon>
        <taxon>Bacteroidia</taxon>
        <taxon>Bacteroidales</taxon>
        <taxon>Tannerellaceae</taxon>
        <taxon>Parabacteroides</taxon>
    </lineage>
</organism>
<name>A0A9D1XQS2_9BACT</name>
<dbReference type="Proteomes" id="UP000823847">
    <property type="component" value="Unassembled WGS sequence"/>
</dbReference>
<gene>
    <name evidence="1" type="ORF">H9848_04075</name>
</gene>
<reference evidence="1" key="1">
    <citation type="journal article" date="2021" name="PeerJ">
        <title>Extensive microbial diversity within the chicken gut microbiome revealed by metagenomics and culture.</title>
        <authorList>
            <person name="Gilroy R."/>
            <person name="Ravi A."/>
            <person name="Getino M."/>
            <person name="Pursley I."/>
            <person name="Horton D.L."/>
            <person name="Alikhan N.F."/>
            <person name="Baker D."/>
            <person name="Gharbi K."/>
            <person name="Hall N."/>
            <person name="Watson M."/>
            <person name="Adriaenssens E.M."/>
            <person name="Foster-Nyarko E."/>
            <person name="Jarju S."/>
            <person name="Secka A."/>
            <person name="Antonio M."/>
            <person name="Oren A."/>
            <person name="Chaudhuri R.R."/>
            <person name="La Ragione R."/>
            <person name="Hildebrand F."/>
            <person name="Pallen M.J."/>
        </authorList>
    </citation>
    <scope>NUCLEOTIDE SEQUENCE</scope>
    <source>
        <strain evidence="1">ChiHecec2B26-12326</strain>
    </source>
</reference>
<proteinExistence type="predicted"/>
<dbReference type="EMBL" id="DXEN01000025">
    <property type="protein sequence ID" value="HIX85769.1"/>
    <property type="molecule type" value="Genomic_DNA"/>
</dbReference>
<reference evidence="1" key="2">
    <citation type="submission" date="2021-04" db="EMBL/GenBank/DDBJ databases">
        <authorList>
            <person name="Gilroy R."/>
        </authorList>
    </citation>
    <scope>NUCLEOTIDE SEQUENCE</scope>
    <source>
        <strain evidence="1">ChiHecec2B26-12326</strain>
    </source>
</reference>
<dbReference type="AlphaFoldDB" id="A0A9D1XQS2"/>
<accession>A0A9D1XQS2</accession>
<comment type="caution">
    <text evidence="1">The sequence shown here is derived from an EMBL/GenBank/DDBJ whole genome shotgun (WGS) entry which is preliminary data.</text>
</comment>
<evidence type="ECO:0000313" key="1">
    <source>
        <dbReference type="EMBL" id="HIX85769.1"/>
    </source>
</evidence>